<accession>A0A183CCQ0</accession>
<evidence type="ECO:0000313" key="3">
    <source>
        <dbReference type="WBParaSite" id="GPLIN_001065100"/>
    </source>
</evidence>
<dbReference type="WBParaSite" id="GPLIN_001065100">
    <property type="protein sequence ID" value="GPLIN_001065100"/>
    <property type="gene ID" value="GPLIN_001065100"/>
</dbReference>
<dbReference type="AlphaFoldDB" id="A0A183CCQ0"/>
<feature type="chain" id="PRO_5008147407" evidence="1">
    <location>
        <begin position="20"/>
        <end position="89"/>
    </location>
</feature>
<reference evidence="3" key="3">
    <citation type="submission" date="2016-06" db="UniProtKB">
        <authorList>
            <consortium name="WormBaseParasite"/>
        </authorList>
    </citation>
    <scope>IDENTIFICATION</scope>
</reference>
<reference evidence="2" key="2">
    <citation type="submission" date="2014-05" db="EMBL/GenBank/DDBJ databases">
        <title>The genome and life-stage specific transcriptomes of Globodera pallida elucidate key aspects of plant parasitism by a cyst nematode.</title>
        <authorList>
            <person name="Cotton J.A."/>
            <person name="Lilley C.J."/>
            <person name="Jones L.M."/>
            <person name="Kikuchi T."/>
            <person name="Reid A.J."/>
            <person name="Thorpe P."/>
            <person name="Tsai I.J."/>
            <person name="Beasley H."/>
            <person name="Blok V."/>
            <person name="Cock P.J.A."/>
            <person name="Van den Akker S.E."/>
            <person name="Holroyd N."/>
            <person name="Hunt M."/>
            <person name="Mantelin S."/>
            <person name="Naghra H."/>
            <person name="Pain A."/>
            <person name="Palomares-Rius J.E."/>
            <person name="Zarowiecki M."/>
            <person name="Berriman M."/>
            <person name="Jones J.T."/>
            <person name="Urwin P.E."/>
        </authorList>
    </citation>
    <scope>NUCLEOTIDE SEQUENCE [LARGE SCALE GENOMIC DNA]</scope>
    <source>
        <strain evidence="2">Lindley</strain>
    </source>
</reference>
<feature type="signal peptide" evidence="1">
    <location>
        <begin position="1"/>
        <end position="19"/>
    </location>
</feature>
<sequence length="89" mass="10303">MFKILCLTFCCFIVPTIIALNRKNCICPQNEKPGQQRCNKCEPSCKMPKPKICTRVDCRQCSCDCVHGLVRDSQTRKCIRKEQCPVFHH</sequence>
<evidence type="ECO:0000256" key="1">
    <source>
        <dbReference type="SAM" id="SignalP"/>
    </source>
</evidence>
<keyword evidence="1" id="KW-0732">Signal</keyword>
<dbReference type="OrthoDB" id="5912264at2759"/>
<evidence type="ECO:0000313" key="2">
    <source>
        <dbReference type="Proteomes" id="UP000050741"/>
    </source>
</evidence>
<proteinExistence type="predicted"/>
<protein>
    <submittedName>
        <fullName evidence="3">TIL domain-containing protein</fullName>
    </submittedName>
</protein>
<name>A0A183CCQ0_GLOPA</name>
<organism evidence="2 3">
    <name type="scientific">Globodera pallida</name>
    <name type="common">Potato cyst nematode worm</name>
    <name type="synonym">Heterodera pallida</name>
    <dbReference type="NCBI Taxonomy" id="36090"/>
    <lineage>
        <taxon>Eukaryota</taxon>
        <taxon>Metazoa</taxon>
        <taxon>Ecdysozoa</taxon>
        <taxon>Nematoda</taxon>
        <taxon>Chromadorea</taxon>
        <taxon>Rhabditida</taxon>
        <taxon>Tylenchina</taxon>
        <taxon>Tylenchomorpha</taxon>
        <taxon>Tylenchoidea</taxon>
        <taxon>Heteroderidae</taxon>
        <taxon>Heteroderinae</taxon>
        <taxon>Globodera</taxon>
    </lineage>
</organism>
<dbReference type="Proteomes" id="UP000050741">
    <property type="component" value="Unassembled WGS sequence"/>
</dbReference>
<keyword evidence="2" id="KW-1185">Reference proteome</keyword>
<reference evidence="2" key="1">
    <citation type="submission" date="2013-12" db="EMBL/GenBank/DDBJ databases">
        <authorList>
            <person name="Aslett M."/>
        </authorList>
    </citation>
    <scope>NUCLEOTIDE SEQUENCE [LARGE SCALE GENOMIC DNA]</scope>
    <source>
        <strain evidence="2">Lindley</strain>
    </source>
</reference>
<dbReference type="Gene3D" id="2.10.25.10">
    <property type="entry name" value="Laminin"/>
    <property type="match status" value="1"/>
</dbReference>